<keyword evidence="4 9" id="KW-0812">Transmembrane</keyword>
<feature type="transmembrane region" description="Helical" evidence="9">
    <location>
        <begin position="186"/>
        <end position="210"/>
    </location>
</feature>
<gene>
    <name evidence="10" type="ORF">FDV58_36120</name>
</gene>
<keyword evidence="7 9" id="KW-0472">Membrane</keyword>
<comment type="subcellular location">
    <subcellularLocation>
        <location evidence="1">Cell membrane</location>
        <topology evidence="1">Multi-pass membrane protein</topology>
    </subcellularLocation>
</comment>
<proteinExistence type="inferred from homology"/>
<dbReference type="GO" id="GO:0022857">
    <property type="term" value="F:transmembrane transporter activity"/>
    <property type="evidence" value="ECO:0007669"/>
    <property type="project" value="InterPro"/>
</dbReference>
<dbReference type="InterPro" id="IPR001851">
    <property type="entry name" value="ABC_transp_permease"/>
</dbReference>
<evidence type="ECO:0000256" key="9">
    <source>
        <dbReference type="SAM" id="Phobius"/>
    </source>
</evidence>
<organism evidence="10 11">
    <name type="scientific">Bradyrhizobium elkanii</name>
    <dbReference type="NCBI Taxonomy" id="29448"/>
    <lineage>
        <taxon>Bacteria</taxon>
        <taxon>Pseudomonadati</taxon>
        <taxon>Pseudomonadota</taxon>
        <taxon>Alphaproteobacteria</taxon>
        <taxon>Hyphomicrobiales</taxon>
        <taxon>Nitrobacteraceae</taxon>
        <taxon>Bradyrhizobium</taxon>
    </lineage>
</organism>
<feature type="transmembrane region" description="Helical" evidence="9">
    <location>
        <begin position="7"/>
        <end position="27"/>
    </location>
</feature>
<evidence type="ECO:0000256" key="6">
    <source>
        <dbReference type="ARBA" id="ARBA00022989"/>
    </source>
</evidence>
<evidence type="ECO:0000256" key="3">
    <source>
        <dbReference type="ARBA" id="ARBA00022475"/>
    </source>
</evidence>
<evidence type="ECO:0000256" key="2">
    <source>
        <dbReference type="ARBA" id="ARBA00022448"/>
    </source>
</evidence>
<feature type="transmembrane region" description="Helical" evidence="9">
    <location>
        <begin position="219"/>
        <end position="246"/>
    </location>
</feature>
<evidence type="ECO:0000256" key="1">
    <source>
        <dbReference type="ARBA" id="ARBA00004651"/>
    </source>
</evidence>
<reference evidence="10 11" key="1">
    <citation type="submission" date="2019-05" db="EMBL/GenBank/DDBJ databases">
        <title>Draft Genome of Bradyrhizobium elkanii strain SEMIA 938, Used in Commercial Inoculants for Lupinus spp. in Brazil.</title>
        <authorList>
            <person name="Hungria M."/>
            <person name="Delamuta J.R.M."/>
            <person name="Ribeiro R.A."/>
            <person name="Nogueira M.A."/>
        </authorList>
    </citation>
    <scope>NUCLEOTIDE SEQUENCE [LARGE SCALE GENOMIC DNA]</scope>
    <source>
        <strain evidence="10 11">Semia 938</strain>
    </source>
</reference>
<dbReference type="Proteomes" id="UP000305095">
    <property type="component" value="Unassembled WGS sequence"/>
</dbReference>
<evidence type="ECO:0000256" key="8">
    <source>
        <dbReference type="ARBA" id="ARBA00037998"/>
    </source>
</evidence>
<dbReference type="PANTHER" id="PTHR11795">
    <property type="entry name" value="BRANCHED-CHAIN AMINO ACID TRANSPORT SYSTEM PERMEASE PROTEIN LIVH"/>
    <property type="match status" value="1"/>
</dbReference>
<evidence type="ECO:0000313" key="11">
    <source>
        <dbReference type="Proteomes" id="UP000305095"/>
    </source>
</evidence>
<feature type="transmembrane region" description="Helical" evidence="9">
    <location>
        <begin position="60"/>
        <end position="79"/>
    </location>
</feature>
<comment type="similarity">
    <text evidence="8">Belongs to the binding-protein-dependent transport system permease family. LivHM subfamily.</text>
</comment>
<dbReference type="Pfam" id="PF02653">
    <property type="entry name" value="BPD_transp_2"/>
    <property type="match status" value="1"/>
</dbReference>
<evidence type="ECO:0000256" key="7">
    <source>
        <dbReference type="ARBA" id="ARBA00023136"/>
    </source>
</evidence>
<evidence type="ECO:0000256" key="5">
    <source>
        <dbReference type="ARBA" id="ARBA00022970"/>
    </source>
</evidence>
<keyword evidence="6 9" id="KW-1133">Transmembrane helix</keyword>
<dbReference type="AlphaFoldDB" id="A0A4U6RI53"/>
<keyword evidence="3" id="KW-1003">Cell membrane</keyword>
<sequence>MQITQVVLNGLLLGGLYAAMAAGFSLVWGVLNIINIMQGSAVVLGSYTAYFAWRYAGINPLLAIAVAGPVLFAAGWLLQRFLIQRVVTAPVLITLVFTFGLDLILNNAMISSFSADYRKIEGAFPTAPFTWGALTLPVDRLLAAVVGVGAALALHFYLHRSRLGRAIVAVRMDRHTAELMGVQVELIYAMTFGLGLAMAGVAGCLLAAIFPTSPLNSAYYLHIAFVACVLGGLGSVLGAVVGGFLLGVVESLGSLFVGAEYGTSVAAVILLLMLLTRPQGLLGRAGYE</sequence>
<evidence type="ECO:0000256" key="4">
    <source>
        <dbReference type="ARBA" id="ARBA00022692"/>
    </source>
</evidence>
<protein>
    <submittedName>
        <fullName evidence="10">Branched-chain amino acid ABC transporter permease</fullName>
    </submittedName>
</protein>
<keyword evidence="5" id="KW-0029">Amino-acid transport</keyword>
<dbReference type="EMBL" id="SZZP01000033">
    <property type="protein sequence ID" value="TKV73650.1"/>
    <property type="molecule type" value="Genomic_DNA"/>
</dbReference>
<feature type="transmembrane region" description="Helical" evidence="9">
    <location>
        <begin position="252"/>
        <end position="275"/>
    </location>
</feature>
<keyword evidence="2" id="KW-0813">Transport</keyword>
<dbReference type="RefSeq" id="WP_137483345.1">
    <property type="nucleotide sequence ID" value="NZ_SZZP01000033.1"/>
</dbReference>
<dbReference type="InterPro" id="IPR052157">
    <property type="entry name" value="BCAA_transport_permease"/>
</dbReference>
<evidence type="ECO:0000313" key="10">
    <source>
        <dbReference type="EMBL" id="TKV73650.1"/>
    </source>
</evidence>
<accession>A0A4U6RI53</accession>
<feature type="transmembrane region" description="Helical" evidence="9">
    <location>
        <begin position="91"/>
        <end position="110"/>
    </location>
</feature>
<dbReference type="PANTHER" id="PTHR11795:SF445">
    <property type="entry name" value="AMINO ACID ABC TRANSPORTER PERMEASE PROTEIN"/>
    <property type="match status" value="1"/>
</dbReference>
<dbReference type="GO" id="GO:0006865">
    <property type="term" value="P:amino acid transport"/>
    <property type="evidence" value="ECO:0007669"/>
    <property type="project" value="UniProtKB-KW"/>
</dbReference>
<dbReference type="GO" id="GO:0005886">
    <property type="term" value="C:plasma membrane"/>
    <property type="evidence" value="ECO:0007669"/>
    <property type="project" value="UniProtKB-SubCell"/>
</dbReference>
<name>A0A4U6RI53_BRAEL</name>
<comment type="caution">
    <text evidence="10">The sequence shown here is derived from an EMBL/GenBank/DDBJ whole genome shotgun (WGS) entry which is preliminary data.</text>
</comment>
<dbReference type="CDD" id="cd06582">
    <property type="entry name" value="TM_PBP1_LivH_like"/>
    <property type="match status" value="1"/>
</dbReference>
<feature type="transmembrane region" description="Helical" evidence="9">
    <location>
        <begin position="141"/>
        <end position="158"/>
    </location>
</feature>